<dbReference type="OrthoDB" id="199574at2759"/>
<reference evidence="3 4" key="1">
    <citation type="submission" date="2016-08" db="EMBL/GenBank/DDBJ databases">
        <title>A Parts List for Fungal Cellulosomes Revealed by Comparative Genomics.</title>
        <authorList>
            <consortium name="DOE Joint Genome Institute"/>
            <person name="Haitjema C.H."/>
            <person name="Gilmore S.P."/>
            <person name="Henske J.K."/>
            <person name="Solomon K.V."/>
            <person name="De Groot R."/>
            <person name="Kuo A."/>
            <person name="Mondo S.J."/>
            <person name="Salamov A.A."/>
            <person name="Labutti K."/>
            <person name="Zhao Z."/>
            <person name="Chiniquy J."/>
            <person name="Barry K."/>
            <person name="Brewer H.M."/>
            <person name="Purvine S.O."/>
            <person name="Wright A.T."/>
            <person name="Boxma B."/>
            <person name="Van Alen T."/>
            <person name="Hackstein J.H."/>
            <person name="Baker S.E."/>
            <person name="Grigoriev I.V."/>
            <person name="O'Malley M.A."/>
        </authorList>
    </citation>
    <scope>NUCLEOTIDE SEQUENCE [LARGE SCALE GENOMIC DNA]</scope>
    <source>
        <strain evidence="3 4">S4</strain>
    </source>
</reference>
<gene>
    <name evidence="3" type="ORF">BCR32DRAFT_210193</name>
</gene>
<evidence type="ECO:0000313" key="4">
    <source>
        <dbReference type="Proteomes" id="UP000193944"/>
    </source>
</evidence>
<proteinExistence type="predicted"/>
<dbReference type="PANTHER" id="PTHR12436">
    <property type="entry name" value="80 KDA MCM3-ASSOCIATED PROTEIN"/>
    <property type="match status" value="1"/>
</dbReference>
<dbReference type="InterPro" id="IPR005062">
    <property type="entry name" value="SAC3/GANP/THP3_conserved"/>
</dbReference>
<keyword evidence="4" id="KW-1185">Reference proteome</keyword>
<dbReference type="PANTHER" id="PTHR12436:SF4">
    <property type="entry name" value="LEUKOCYTE RECEPTOR CLUSTER MEMBER 8"/>
    <property type="match status" value="1"/>
</dbReference>
<comment type="caution">
    <text evidence="3">The sequence shown here is derived from an EMBL/GenBank/DDBJ whole genome shotgun (WGS) entry which is preliminary data.</text>
</comment>
<sequence length="334" mass="39651">MKLPEKERIEEKKRRERRAKRFNDDYNAEMKKRQEKELLNRKAEIDKQRYIEQNGNPNVVDWDQYTIVGTCQDLEKNYLRLTSAPDPSTIRPLPVLHKTLELLKRKWTEEQNYNYICDQFKSLRQDLTVQRIKNDFAVEVYEIHARIALEKGDLGEYNQCQSQLKQLYKLGFNGHEMEFTAYRLLYYVHTLNPTDINTLISELTPEQKEHEFIKHALDVRTAVANGNYHKFFYLYLNPPHNMACYLMDHFVERERIKALKAMTKAYLSLNVTFITEELGFDNEEECLKLLKSLNCPIKKEKGQGYVISGKATYSIFNRKYQDITKRGIDIKGQI</sequence>
<protein>
    <recommendedName>
        <fullName evidence="2">PCI domain-containing protein</fullName>
    </recommendedName>
</protein>
<dbReference type="PROSITE" id="PS50250">
    <property type="entry name" value="PCI"/>
    <property type="match status" value="1"/>
</dbReference>
<dbReference type="Pfam" id="PF03399">
    <property type="entry name" value="SAC3_GANP"/>
    <property type="match status" value="1"/>
</dbReference>
<evidence type="ECO:0000313" key="3">
    <source>
        <dbReference type="EMBL" id="ORX75528.1"/>
    </source>
</evidence>
<dbReference type="EMBL" id="MCFG01000351">
    <property type="protein sequence ID" value="ORX75528.1"/>
    <property type="molecule type" value="Genomic_DNA"/>
</dbReference>
<evidence type="ECO:0000259" key="2">
    <source>
        <dbReference type="PROSITE" id="PS50250"/>
    </source>
</evidence>
<name>A0A1Y1WQF9_9FUNG</name>
<accession>A0A1Y1WQF9</accession>
<feature type="compositionally biased region" description="Basic and acidic residues" evidence="1">
    <location>
        <begin position="1"/>
        <end position="13"/>
    </location>
</feature>
<dbReference type="STRING" id="1754192.A0A1Y1WQF9"/>
<dbReference type="GO" id="GO:0005634">
    <property type="term" value="C:nucleus"/>
    <property type="evidence" value="ECO:0007669"/>
    <property type="project" value="TreeGrafter"/>
</dbReference>
<dbReference type="InterPro" id="IPR045107">
    <property type="entry name" value="SAC3/GANP/THP3"/>
</dbReference>
<feature type="domain" description="PCI" evidence="2">
    <location>
        <begin position="153"/>
        <end position="321"/>
    </location>
</feature>
<organism evidence="3 4">
    <name type="scientific">Anaeromyces robustus</name>
    <dbReference type="NCBI Taxonomy" id="1754192"/>
    <lineage>
        <taxon>Eukaryota</taxon>
        <taxon>Fungi</taxon>
        <taxon>Fungi incertae sedis</taxon>
        <taxon>Chytridiomycota</taxon>
        <taxon>Chytridiomycota incertae sedis</taxon>
        <taxon>Neocallimastigomycetes</taxon>
        <taxon>Neocallimastigales</taxon>
        <taxon>Neocallimastigaceae</taxon>
        <taxon>Anaeromyces</taxon>
    </lineage>
</organism>
<dbReference type="InterPro" id="IPR000717">
    <property type="entry name" value="PCI_dom"/>
</dbReference>
<evidence type="ECO:0000256" key="1">
    <source>
        <dbReference type="SAM" id="MobiDB-lite"/>
    </source>
</evidence>
<reference evidence="3 4" key="2">
    <citation type="submission" date="2016-08" db="EMBL/GenBank/DDBJ databases">
        <title>Pervasive Adenine N6-methylation of Active Genes in Fungi.</title>
        <authorList>
            <consortium name="DOE Joint Genome Institute"/>
            <person name="Mondo S.J."/>
            <person name="Dannebaum R.O."/>
            <person name="Kuo R.C."/>
            <person name="Labutti K."/>
            <person name="Haridas S."/>
            <person name="Kuo A."/>
            <person name="Salamov A."/>
            <person name="Ahrendt S.R."/>
            <person name="Lipzen A."/>
            <person name="Sullivan W."/>
            <person name="Andreopoulos W.B."/>
            <person name="Clum A."/>
            <person name="Lindquist E."/>
            <person name="Daum C."/>
            <person name="Ramamoorthy G.K."/>
            <person name="Gryganskyi A."/>
            <person name="Culley D."/>
            <person name="Magnuson J.K."/>
            <person name="James T.Y."/>
            <person name="O'Malley M.A."/>
            <person name="Stajich J.E."/>
            <person name="Spatafora J.W."/>
            <person name="Visel A."/>
            <person name="Grigoriev I.V."/>
        </authorList>
    </citation>
    <scope>NUCLEOTIDE SEQUENCE [LARGE SCALE GENOMIC DNA]</scope>
    <source>
        <strain evidence="3 4">S4</strain>
    </source>
</reference>
<dbReference type="Proteomes" id="UP000193944">
    <property type="component" value="Unassembled WGS sequence"/>
</dbReference>
<dbReference type="Gene3D" id="1.25.40.990">
    <property type="match status" value="1"/>
</dbReference>
<feature type="region of interest" description="Disordered" evidence="1">
    <location>
        <begin position="1"/>
        <end position="27"/>
    </location>
</feature>
<dbReference type="AlphaFoldDB" id="A0A1Y1WQF9"/>